<keyword evidence="6" id="KW-1185">Reference proteome</keyword>
<reference evidence="5 6" key="1">
    <citation type="submission" date="2017-08" db="EMBL/GenBank/DDBJ databases">
        <title>Reclassification of Bisgaard taxon 37 and 44.</title>
        <authorList>
            <person name="Christensen H."/>
        </authorList>
    </citation>
    <scope>NUCLEOTIDE SEQUENCE [LARGE SCALE GENOMIC DNA]</scope>
    <source>
        <strain evidence="5 6">111</strain>
    </source>
</reference>
<evidence type="ECO:0000256" key="2">
    <source>
        <dbReference type="ARBA" id="ARBA00022747"/>
    </source>
</evidence>
<feature type="non-terminal residue" evidence="5">
    <location>
        <position position="1"/>
    </location>
</feature>
<keyword evidence="2" id="KW-0680">Restriction system</keyword>
<gene>
    <name evidence="5" type="ORF">CKF58_00665</name>
</gene>
<dbReference type="SUPFAM" id="SSF116734">
    <property type="entry name" value="DNA methylase specificity domain"/>
    <property type="match status" value="1"/>
</dbReference>
<keyword evidence="3" id="KW-0238">DNA-binding</keyword>
<dbReference type="EMBL" id="NRJG01000012">
    <property type="protein sequence ID" value="RIY40310.1"/>
    <property type="molecule type" value="Genomic_DNA"/>
</dbReference>
<evidence type="ECO:0000259" key="4">
    <source>
        <dbReference type="Pfam" id="PF01420"/>
    </source>
</evidence>
<dbReference type="GO" id="GO:0009307">
    <property type="term" value="P:DNA restriction-modification system"/>
    <property type="evidence" value="ECO:0007669"/>
    <property type="project" value="UniProtKB-KW"/>
</dbReference>
<dbReference type="PANTHER" id="PTHR43140:SF1">
    <property type="entry name" value="TYPE I RESTRICTION ENZYME ECOKI SPECIFICITY SUBUNIT"/>
    <property type="match status" value="1"/>
</dbReference>
<dbReference type="PANTHER" id="PTHR43140">
    <property type="entry name" value="TYPE-1 RESTRICTION ENZYME ECOKI SPECIFICITY PROTEIN"/>
    <property type="match status" value="1"/>
</dbReference>
<dbReference type="InterPro" id="IPR051212">
    <property type="entry name" value="Type-I_RE_S_subunit"/>
</dbReference>
<dbReference type="InterPro" id="IPR000055">
    <property type="entry name" value="Restrct_endonuc_typeI_TRD"/>
</dbReference>
<dbReference type="AlphaFoldDB" id="A0A3A1YTU7"/>
<dbReference type="RefSeq" id="WP_119530066.1">
    <property type="nucleotide sequence ID" value="NZ_NRJG01000012.1"/>
</dbReference>
<dbReference type="GO" id="GO:0003677">
    <property type="term" value="F:DNA binding"/>
    <property type="evidence" value="ECO:0007669"/>
    <property type="project" value="UniProtKB-KW"/>
</dbReference>
<comment type="similarity">
    <text evidence="1">Belongs to the type-I restriction system S methylase family.</text>
</comment>
<accession>A0A3A1YTU7</accession>
<organism evidence="5 6">
    <name type="scientific">Psittacicella hinzii</name>
    <dbReference type="NCBI Taxonomy" id="2028575"/>
    <lineage>
        <taxon>Bacteria</taxon>
        <taxon>Pseudomonadati</taxon>
        <taxon>Pseudomonadota</taxon>
        <taxon>Gammaproteobacteria</taxon>
        <taxon>Pasteurellales</taxon>
        <taxon>Psittacicellaceae</taxon>
        <taxon>Psittacicella</taxon>
    </lineage>
</organism>
<sequence>SREAKLLNSLYWHTLDKFMLPLANLPKQKLESVCEIHSRYRKAVPALSRIKGETPYQGANGIIDYVDGYTHDGKFLLIAQDGSTSLYPYSLRRFSGRFWANDHVHIVKPIEDVLDYNFAYHYLRSLNFTPFVNNPTRSKLTLPLLKNIPFPVISLDEQKRIAHLLDTMLELKEVVEKEAELRRQQLEYYKYWLLNPDGKLETM</sequence>
<protein>
    <recommendedName>
        <fullName evidence="4">Type I restriction modification DNA specificity domain-containing protein</fullName>
    </recommendedName>
</protein>
<dbReference type="InterPro" id="IPR044946">
    <property type="entry name" value="Restrct_endonuc_typeI_TRD_sf"/>
</dbReference>
<dbReference type="Proteomes" id="UP000265916">
    <property type="component" value="Unassembled WGS sequence"/>
</dbReference>
<dbReference type="Pfam" id="PF01420">
    <property type="entry name" value="Methylase_S"/>
    <property type="match status" value="1"/>
</dbReference>
<evidence type="ECO:0000256" key="3">
    <source>
        <dbReference type="ARBA" id="ARBA00023125"/>
    </source>
</evidence>
<evidence type="ECO:0000313" key="5">
    <source>
        <dbReference type="EMBL" id="RIY40310.1"/>
    </source>
</evidence>
<name>A0A3A1YTU7_9GAMM</name>
<proteinExistence type="inferred from homology"/>
<dbReference type="Gene3D" id="3.90.220.20">
    <property type="entry name" value="DNA methylase specificity domains"/>
    <property type="match status" value="1"/>
</dbReference>
<evidence type="ECO:0000256" key="1">
    <source>
        <dbReference type="ARBA" id="ARBA00010923"/>
    </source>
</evidence>
<comment type="caution">
    <text evidence="5">The sequence shown here is derived from an EMBL/GenBank/DDBJ whole genome shotgun (WGS) entry which is preliminary data.</text>
</comment>
<evidence type="ECO:0000313" key="6">
    <source>
        <dbReference type="Proteomes" id="UP000265916"/>
    </source>
</evidence>
<feature type="domain" description="Type I restriction modification DNA specificity" evidence="4">
    <location>
        <begin position="29"/>
        <end position="170"/>
    </location>
</feature>
<dbReference type="CDD" id="cd17262">
    <property type="entry name" value="RMtype1_S_Aco12261I-TRD2-CR2"/>
    <property type="match status" value="1"/>
</dbReference>